<dbReference type="Gene3D" id="3.90.1200.10">
    <property type="match status" value="1"/>
</dbReference>
<dbReference type="SUPFAM" id="SSF56112">
    <property type="entry name" value="Protein kinase-like (PK-like)"/>
    <property type="match status" value="1"/>
</dbReference>
<proteinExistence type="predicted"/>
<dbReference type="InterPro" id="IPR011009">
    <property type="entry name" value="Kinase-like_dom_sf"/>
</dbReference>
<name>A0A3B0WKI3_9ZZZZ</name>
<reference evidence="1" key="1">
    <citation type="submission" date="2018-06" db="EMBL/GenBank/DDBJ databases">
        <authorList>
            <person name="Zhirakovskaya E."/>
        </authorList>
    </citation>
    <scope>NUCLEOTIDE SEQUENCE</scope>
</reference>
<dbReference type="PANTHER" id="PTHR12149:SF8">
    <property type="entry name" value="PROTEIN-RIBULOSAMINE 3-KINASE"/>
    <property type="match status" value="1"/>
</dbReference>
<dbReference type="AlphaFoldDB" id="A0A3B0WKI3"/>
<dbReference type="EMBL" id="UOFB01000418">
    <property type="protein sequence ID" value="VAW49949.1"/>
    <property type="molecule type" value="Genomic_DNA"/>
</dbReference>
<sequence length="303" mass="34890">MNWQALSKSMNTQLTQQNLPTIQIITAHAIQGGDTHQAYQLHSGKQNYFLKLAPAHNLSILQAELHNLQAIKQSNTLNCPPPYAAGIHQEHAWLLMEFITLNKQGDDIQRGRDLAFMHHHIHHTPDTLKPFGWFEDNFIGRTRQSNIWSSDWISFYGQQRLQPQFEMSQLNGAPKSLYQSGQALIERLPLWFQDYQPKPSLLHGDLWSGNSAFNTEGDPVFFDPACYYGDRETDIAMTELFSGFSSDFYNGYQEIFPLDSGYQNRKTLYNLYHTLNHFNLFGGSYLQQAQQTIQQLLQESTSK</sequence>
<dbReference type="Gene3D" id="3.30.200.20">
    <property type="entry name" value="Phosphorylase Kinase, domain 1"/>
    <property type="match status" value="1"/>
</dbReference>
<keyword evidence="1" id="KW-0808">Transferase</keyword>
<accession>A0A3B0WKI3</accession>
<dbReference type="PANTHER" id="PTHR12149">
    <property type="entry name" value="FRUCTOSAMINE 3 KINASE-RELATED PROTEIN"/>
    <property type="match status" value="1"/>
</dbReference>
<dbReference type="InterPro" id="IPR016477">
    <property type="entry name" value="Fructo-/Ketosamine-3-kinase"/>
</dbReference>
<dbReference type="PIRSF" id="PIRSF006221">
    <property type="entry name" value="Ketosamine-3-kinase"/>
    <property type="match status" value="1"/>
</dbReference>
<gene>
    <name evidence="1" type="ORF">MNBD_GAMMA04-958</name>
</gene>
<protein>
    <submittedName>
        <fullName evidence="1">Ribulosamine/erythrulosamine 3-kinase potentially involved in protein deglycation</fullName>
    </submittedName>
</protein>
<keyword evidence="1" id="KW-0418">Kinase</keyword>
<organism evidence="1">
    <name type="scientific">hydrothermal vent metagenome</name>
    <dbReference type="NCBI Taxonomy" id="652676"/>
    <lineage>
        <taxon>unclassified sequences</taxon>
        <taxon>metagenomes</taxon>
        <taxon>ecological metagenomes</taxon>
    </lineage>
</organism>
<dbReference type="GO" id="GO:0016301">
    <property type="term" value="F:kinase activity"/>
    <property type="evidence" value="ECO:0007669"/>
    <property type="project" value="UniProtKB-KW"/>
</dbReference>
<dbReference type="Pfam" id="PF03881">
    <property type="entry name" value="Fructosamin_kin"/>
    <property type="match status" value="1"/>
</dbReference>
<evidence type="ECO:0000313" key="1">
    <source>
        <dbReference type="EMBL" id="VAW49949.1"/>
    </source>
</evidence>